<dbReference type="GeneID" id="300209804"/>
<dbReference type="GO" id="GO:0005524">
    <property type="term" value="F:ATP binding"/>
    <property type="evidence" value="ECO:0007669"/>
    <property type="project" value="UniProtKB-KW"/>
</dbReference>
<evidence type="ECO:0000256" key="1">
    <source>
        <dbReference type="ARBA" id="ARBA00005715"/>
    </source>
</evidence>
<evidence type="ECO:0000256" key="5">
    <source>
        <dbReference type="ARBA" id="ARBA00022840"/>
    </source>
</evidence>
<gene>
    <name evidence="9" type="ORF">SAMN05216598_4937</name>
</gene>
<dbReference type="Proteomes" id="UP000199524">
    <property type="component" value="Chromosome I"/>
</dbReference>
<sequence length="410" mass="44088">MKRLLIVADDLTGAADCAVGFSEHLRCEVLLSPLAHLPDAPVVALDLDSRQMPVEAAVRAHRQWLSNPAVAELPLYKKIDSTLRGHYAAEIAALNQRAMAVMAPAYPALGRTTRHGIQYLNGVPVDRSETWQNEGLQGTSDICAALQAQGLRCALLGREHLTPPSELKQRVLQALNDAVDVLVCDAEQDEDLNHLASATVDLCEQLYWVGSGGLAKALARLIEAQPVTPATAPRKPLLAVIGSMASPSHEQAQRLISISQAKSVQLDADWLLDPQRTEERLQCSLEWAGLMGSGHDLVVRMDQGHRPTQHSRDLSQALAACMQPALKQAGTLIATGGETARALLTQAGIHQLMLQGEPVPGLVQAEANYQGRALTVVTKAGAFGDPDALVAIWRYLTHGSAPQLEECPHV</sequence>
<protein>
    <submittedName>
        <fullName evidence="9">Uncharacterized conserved protein YgbK, DUF1537 family</fullName>
    </submittedName>
</protein>
<dbReference type="InterPro" id="IPR010737">
    <property type="entry name" value="4-carb_acid_sugar_kinase_N"/>
</dbReference>
<keyword evidence="4" id="KW-0418">Kinase</keyword>
<keyword evidence="10" id="KW-1185">Reference proteome</keyword>
<name>A0A1H1ZB91_9PSED</name>
<evidence type="ECO:0000256" key="4">
    <source>
        <dbReference type="ARBA" id="ARBA00022777"/>
    </source>
</evidence>
<evidence type="ECO:0000313" key="10">
    <source>
        <dbReference type="Proteomes" id="UP000199524"/>
    </source>
</evidence>
<evidence type="ECO:0000259" key="8">
    <source>
        <dbReference type="Pfam" id="PF17042"/>
    </source>
</evidence>
<dbReference type="InterPro" id="IPR042213">
    <property type="entry name" value="NBD_C_sf"/>
</dbReference>
<dbReference type="SUPFAM" id="SSF142764">
    <property type="entry name" value="YgbK-like"/>
    <property type="match status" value="1"/>
</dbReference>
<feature type="domain" description="Four-carbon acid sugar kinase nucleotide binding" evidence="8">
    <location>
        <begin position="238"/>
        <end position="389"/>
    </location>
</feature>
<keyword evidence="2" id="KW-0808">Transferase</keyword>
<proteinExistence type="inferred from homology"/>
<keyword evidence="5" id="KW-0067">ATP-binding</keyword>
<dbReference type="InterPro" id="IPR037051">
    <property type="entry name" value="4-carb_acid_sugar_kinase_N_sf"/>
</dbReference>
<accession>A0A1H1ZB91</accession>
<evidence type="ECO:0000256" key="6">
    <source>
        <dbReference type="ARBA" id="ARBA00023277"/>
    </source>
</evidence>
<organism evidence="9 10">
    <name type="scientific">Pseudomonas asplenii</name>
    <dbReference type="NCBI Taxonomy" id="53407"/>
    <lineage>
        <taxon>Bacteria</taxon>
        <taxon>Pseudomonadati</taxon>
        <taxon>Pseudomonadota</taxon>
        <taxon>Gammaproteobacteria</taxon>
        <taxon>Pseudomonadales</taxon>
        <taxon>Pseudomonadaceae</taxon>
        <taxon>Pseudomonas</taxon>
    </lineage>
</organism>
<keyword evidence="6" id="KW-0119">Carbohydrate metabolism</keyword>
<dbReference type="Pfam" id="PF07005">
    <property type="entry name" value="SBD_N"/>
    <property type="match status" value="1"/>
</dbReference>
<evidence type="ECO:0000313" key="9">
    <source>
        <dbReference type="EMBL" id="SDT30476.1"/>
    </source>
</evidence>
<reference evidence="10" key="1">
    <citation type="submission" date="2016-10" db="EMBL/GenBank/DDBJ databases">
        <authorList>
            <person name="Varghese N."/>
            <person name="Submissions S."/>
        </authorList>
    </citation>
    <scope>NUCLEOTIDE SEQUENCE [LARGE SCALE GENOMIC DNA]</scope>
    <source>
        <strain evidence="10">ATCC 23835</strain>
    </source>
</reference>
<keyword evidence="3" id="KW-0547">Nucleotide-binding</keyword>
<dbReference type="EMBL" id="LT629777">
    <property type="protein sequence ID" value="SDT30476.1"/>
    <property type="molecule type" value="Genomic_DNA"/>
</dbReference>
<evidence type="ECO:0000256" key="2">
    <source>
        <dbReference type="ARBA" id="ARBA00022679"/>
    </source>
</evidence>
<dbReference type="AlphaFoldDB" id="A0A1H1ZB91"/>
<dbReference type="InterPro" id="IPR031475">
    <property type="entry name" value="NBD_C"/>
</dbReference>
<dbReference type="GO" id="GO:0016301">
    <property type="term" value="F:kinase activity"/>
    <property type="evidence" value="ECO:0007669"/>
    <property type="project" value="UniProtKB-KW"/>
</dbReference>
<dbReference type="Gene3D" id="3.40.50.10840">
    <property type="entry name" value="Putative sugar-binding, N-terminal domain"/>
    <property type="match status" value="1"/>
</dbReference>
<dbReference type="Pfam" id="PF17042">
    <property type="entry name" value="NBD_C"/>
    <property type="match status" value="1"/>
</dbReference>
<comment type="similarity">
    <text evidence="1">Belongs to the four-carbon acid sugar kinase family.</text>
</comment>
<feature type="domain" description="Four-carbon acid sugar kinase N-terminal" evidence="7">
    <location>
        <begin position="4"/>
        <end position="218"/>
    </location>
</feature>
<dbReference type="Gene3D" id="3.40.980.20">
    <property type="entry name" value="Four-carbon acid sugar kinase, nucleotide binding domain"/>
    <property type="match status" value="1"/>
</dbReference>
<evidence type="ECO:0000256" key="3">
    <source>
        <dbReference type="ARBA" id="ARBA00022741"/>
    </source>
</evidence>
<dbReference type="RefSeq" id="WP_090209767.1">
    <property type="nucleotide sequence ID" value="NZ_LT629777.1"/>
</dbReference>
<evidence type="ECO:0000259" key="7">
    <source>
        <dbReference type="Pfam" id="PF07005"/>
    </source>
</evidence>